<keyword evidence="2" id="KW-0238">DNA-binding</keyword>
<dbReference type="GO" id="GO:0006355">
    <property type="term" value="P:regulation of DNA-templated transcription"/>
    <property type="evidence" value="ECO:0007669"/>
    <property type="project" value="UniProtKB-ARBA"/>
</dbReference>
<dbReference type="GO" id="GO:0009751">
    <property type="term" value="P:response to salicylic acid"/>
    <property type="evidence" value="ECO:0007669"/>
    <property type="project" value="TreeGrafter"/>
</dbReference>
<gene>
    <name evidence="6" type="ORF">V8G54_000725</name>
</gene>
<dbReference type="InterPro" id="IPR017930">
    <property type="entry name" value="Myb_dom"/>
</dbReference>
<keyword evidence="7" id="KW-1185">Reference proteome</keyword>
<comment type="subcellular location">
    <subcellularLocation>
        <location evidence="1">Nucleus</location>
    </subcellularLocation>
</comment>
<dbReference type="Proteomes" id="UP001374535">
    <property type="component" value="Chromosome 1"/>
</dbReference>
<dbReference type="PANTHER" id="PTHR44191:SF2">
    <property type="entry name" value="TRANSCRIPTION FACTOR MYBS1"/>
    <property type="match status" value="1"/>
</dbReference>
<feature type="domain" description="HTH myb-type" evidence="5">
    <location>
        <begin position="221"/>
        <end position="253"/>
    </location>
</feature>
<evidence type="ECO:0000313" key="7">
    <source>
        <dbReference type="Proteomes" id="UP001374535"/>
    </source>
</evidence>
<dbReference type="SUPFAM" id="SSF46689">
    <property type="entry name" value="Homeodomain-like"/>
    <property type="match status" value="1"/>
</dbReference>
<dbReference type="Gene3D" id="1.10.10.60">
    <property type="entry name" value="Homeodomain-like"/>
    <property type="match status" value="1"/>
</dbReference>
<dbReference type="InterPro" id="IPR009057">
    <property type="entry name" value="Homeodomain-like_sf"/>
</dbReference>
<accession>A0AAQ3P540</accession>
<evidence type="ECO:0000256" key="3">
    <source>
        <dbReference type="ARBA" id="ARBA00023242"/>
    </source>
</evidence>
<evidence type="ECO:0000256" key="2">
    <source>
        <dbReference type="ARBA" id="ARBA00023125"/>
    </source>
</evidence>
<dbReference type="PANTHER" id="PTHR44191">
    <property type="entry name" value="TRANSCRIPTION FACTOR KUA1"/>
    <property type="match status" value="1"/>
</dbReference>
<dbReference type="PROSITE" id="PS51294">
    <property type="entry name" value="HTH_MYB"/>
    <property type="match status" value="1"/>
</dbReference>
<evidence type="ECO:0000256" key="1">
    <source>
        <dbReference type="ARBA" id="ARBA00004123"/>
    </source>
</evidence>
<proteinExistence type="predicted"/>
<feature type="compositionally biased region" description="Polar residues" evidence="4">
    <location>
        <begin position="183"/>
        <end position="199"/>
    </location>
</feature>
<keyword evidence="3" id="KW-0539">Nucleus</keyword>
<dbReference type="GO" id="GO:0005634">
    <property type="term" value="C:nucleus"/>
    <property type="evidence" value="ECO:0007669"/>
    <property type="project" value="UniProtKB-SubCell"/>
</dbReference>
<dbReference type="EMBL" id="CP144700">
    <property type="protein sequence ID" value="WVZ22181.1"/>
    <property type="molecule type" value="Genomic_DNA"/>
</dbReference>
<organism evidence="6 7">
    <name type="scientific">Vigna mungo</name>
    <name type="common">Black gram</name>
    <name type="synonym">Phaseolus mungo</name>
    <dbReference type="NCBI Taxonomy" id="3915"/>
    <lineage>
        <taxon>Eukaryota</taxon>
        <taxon>Viridiplantae</taxon>
        <taxon>Streptophyta</taxon>
        <taxon>Embryophyta</taxon>
        <taxon>Tracheophyta</taxon>
        <taxon>Spermatophyta</taxon>
        <taxon>Magnoliopsida</taxon>
        <taxon>eudicotyledons</taxon>
        <taxon>Gunneridae</taxon>
        <taxon>Pentapetalae</taxon>
        <taxon>rosids</taxon>
        <taxon>fabids</taxon>
        <taxon>Fabales</taxon>
        <taxon>Fabaceae</taxon>
        <taxon>Papilionoideae</taxon>
        <taxon>50 kb inversion clade</taxon>
        <taxon>NPAAA clade</taxon>
        <taxon>indigoferoid/millettioid clade</taxon>
        <taxon>Phaseoleae</taxon>
        <taxon>Vigna</taxon>
    </lineage>
</organism>
<feature type="region of interest" description="Disordered" evidence="4">
    <location>
        <begin position="183"/>
        <end position="212"/>
    </location>
</feature>
<name>A0AAQ3P540_VIGMU</name>
<dbReference type="GO" id="GO:0003677">
    <property type="term" value="F:DNA binding"/>
    <property type="evidence" value="ECO:0007669"/>
    <property type="project" value="UniProtKB-KW"/>
</dbReference>
<evidence type="ECO:0000256" key="4">
    <source>
        <dbReference type="SAM" id="MobiDB-lite"/>
    </source>
</evidence>
<dbReference type="GO" id="GO:0009739">
    <property type="term" value="P:response to gibberellin"/>
    <property type="evidence" value="ECO:0007669"/>
    <property type="project" value="TreeGrafter"/>
</dbReference>
<evidence type="ECO:0000313" key="6">
    <source>
        <dbReference type="EMBL" id="WVZ22181.1"/>
    </source>
</evidence>
<protein>
    <recommendedName>
        <fullName evidence="5">HTH myb-type domain-containing protein</fullName>
    </recommendedName>
</protein>
<reference evidence="6 7" key="1">
    <citation type="journal article" date="2023" name="Life. Sci Alliance">
        <title>Evolutionary insights into 3D genome organization and epigenetic landscape of Vigna mungo.</title>
        <authorList>
            <person name="Junaid A."/>
            <person name="Singh B."/>
            <person name="Bhatia S."/>
        </authorList>
    </citation>
    <scope>NUCLEOTIDE SEQUENCE [LARGE SCALE GENOMIC DNA]</scope>
    <source>
        <strain evidence="6">Urdbean</strain>
    </source>
</reference>
<dbReference type="InterPro" id="IPR052245">
    <property type="entry name" value="Plant_Stress_Dev_TF"/>
</dbReference>
<dbReference type="AlphaFoldDB" id="A0AAQ3P540"/>
<evidence type="ECO:0000259" key="5">
    <source>
        <dbReference type="PROSITE" id="PS51294"/>
    </source>
</evidence>
<sequence length="340" mass="38758">MSEFGENWCEELCRSLEANSTVLDHWLVDVKCQEESYNLQSQSLSQQNLFDYPQIQHNANVTNVESTLIPLSNNLPNLFDYPQIQHNANVTNGESALIPLSNNLPNLFDYPQIQHNANVSNVESALIPLSNNLPNLFDYPQIQHNANVTNFESALIPPSNNPPNLFDYPQIQYNANVTNVESALTPLSNNPPNMQSQNDDPPVQHRQRKPRKTWTVKEHVYGMSWKKISKEVVGTKTPSQLASHAQKYFERQKIPPSQRKRKSIHDITLPHVPFNVGEVNVTPDDVHAPPIQDFFMQNIHPLLYAPAQNSYMQNIPIANVHPLQDIQGQQQMPPFNSPYY</sequence>